<name>A0ABV2J4M6_9HYPH</name>
<sequence length="239" mass="27448">MFLSDGLRIASPMFSLENYGQITKSRSELADRQQAERRYLSDDLGTLRAIGRLRYELFIERDGKKYEHADHRNRLFLEPVDFVSLNFSVGTKDSRSLSVRMTHAHDARADTHLKLIPQHSGLSDEELAHTVVLSRLAVRDDIQSKMQIPNVIRTVYEAGLSLGAKNALLAARQQMLALFDRFGFIRTRECFEDAVAGSMHIMRLDMTDRENLIACRSPLLKTHDQFFQHQEFVPQEEIA</sequence>
<dbReference type="InterPro" id="IPR016181">
    <property type="entry name" value="Acyl_CoA_acyltransferase"/>
</dbReference>
<proteinExistence type="predicted"/>
<dbReference type="Proteomes" id="UP001549047">
    <property type="component" value="Unassembled WGS sequence"/>
</dbReference>
<dbReference type="SUPFAM" id="SSF55729">
    <property type="entry name" value="Acyl-CoA N-acyltransferases (Nat)"/>
    <property type="match status" value="1"/>
</dbReference>
<comment type="caution">
    <text evidence="1">The sequence shown here is derived from an EMBL/GenBank/DDBJ whole genome shotgun (WGS) entry which is preliminary data.</text>
</comment>
<gene>
    <name evidence="1" type="ORF">ABID16_003288</name>
</gene>
<reference evidence="1 2" key="1">
    <citation type="submission" date="2024-06" db="EMBL/GenBank/DDBJ databases">
        <title>Genomic Encyclopedia of Type Strains, Phase IV (KMG-IV): sequencing the most valuable type-strain genomes for metagenomic binning, comparative biology and taxonomic classification.</title>
        <authorList>
            <person name="Goeker M."/>
        </authorList>
    </citation>
    <scope>NUCLEOTIDE SEQUENCE [LARGE SCALE GENOMIC DNA]</scope>
    <source>
        <strain evidence="1 2">DSM 29780</strain>
    </source>
</reference>
<organism evidence="1 2">
    <name type="scientific">Rhizobium aquaticum</name>
    <dbReference type="NCBI Taxonomy" id="1549636"/>
    <lineage>
        <taxon>Bacteria</taxon>
        <taxon>Pseudomonadati</taxon>
        <taxon>Pseudomonadota</taxon>
        <taxon>Alphaproteobacteria</taxon>
        <taxon>Hyphomicrobiales</taxon>
        <taxon>Rhizobiaceae</taxon>
        <taxon>Rhizobium/Agrobacterium group</taxon>
        <taxon>Rhizobium</taxon>
    </lineage>
</organism>
<protein>
    <submittedName>
        <fullName evidence="1">GNAT family N-acyltransferase</fullName>
    </submittedName>
</protein>
<keyword evidence="2" id="KW-1185">Reference proteome</keyword>
<evidence type="ECO:0000313" key="2">
    <source>
        <dbReference type="Proteomes" id="UP001549047"/>
    </source>
</evidence>
<dbReference type="RefSeq" id="WP_354557433.1">
    <property type="nucleotide sequence ID" value="NZ_JBEPMB010000005.1"/>
</dbReference>
<dbReference type="EMBL" id="JBEPMB010000005">
    <property type="protein sequence ID" value="MET3614945.1"/>
    <property type="molecule type" value="Genomic_DNA"/>
</dbReference>
<evidence type="ECO:0000313" key="1">
    <source>
        <dbReference type="EMBL" id="MET3614945.1"/>
    </source>
</evidence>
<accession>A0ABV2J4M6</accession>